<feature type="domain" description="Transglycosylase SLT" evidence="1">
    <location>
        <begin position="55"/>
        <end position="345"/>
    </location>
</feature>
<comment type="caution">
    <text evidence="2">The sequence shown here is derived from an EMBL/GenBank/DDBJ whole genome shotgun (WGS) entry which is preliminary data.</text>
</comment>
<proteinExistence type="predicted"/>
<dbReference type="SUPFAM" id="SSF53955">
    <property type="entry name" value="Lysozyme-like"/>
    <property type="match status" value="1"/>
</dbReference>
<dbReference type="PANTHER" id="PTHR30163">
    <property type="entry name" value="MEMBRANE-BOUND LYTIC MUREIN TRANSGLYCOSYLASE B"/>
    <property type="match status" value="1"/>
</dbReference>
<reference evidence="3" key="1">
    <citation type="journal article" date="2019" name="Int. J. Syst. Evol. Microbiol.">
        <title>The Global Catalogue of Microorganisms (GCM) 10K type strain sequencing project: providing services to taxonomists for standard genome sequencing and annotation.</title>
        <authorList>
            <consortium name="The Broad Institute Genomics Platform"/>
            <consortium name="The Broad Institute Genome Sequencing Center for Infectious Disease"/>
            <person name="Wu L."/>
            <person name="Ma J."/>
        </authorList>
    </citation>
    <scope>NUCLEOTIDE SEQUENCE [LARGE SCALE GENOMIC DNA]</scope>
    <source>
        <strain evidence="3">JCM 17805</strain>
    </source>
</reference>
<dbReference type="Gene3D" id="1.10.8.350">
    <property type="entry name" value="Bacterial muramidase"/>
    <property type="match status" value="1"/>
</dbReference>
<gene>
    <name evidence="2" type="primary">mltB</name>
    <name evidence="2" type="ORF">GCM10023116_42420</name>
</gene>
<dbReference type="RefSeq" id="WP_345198435.1">
    <property type="nucleotide sequence ID" value="NZ_BAABFL010000466.1"/>
</dbReference>
<evidence type="ECO:0000313" key="3">
    <source>
        <dbReference type="Proteomes" id="UP001500604"/>
    </source>
</evidence>
<dbReference type="Pfam" id="PF13406">
    <property type="entry name" value="SLT_2"/>
    <property type="match status" value="1"/>
</dbReference>
<dbReference type="InterPro" id="IPR023346">
    <property type="entry name" value="Lysozyme-like_dom_sf"/>
</dbReference>
<accession>A0ABP8V6S4</accession>
<dbReference type="InterPro" id="IPR011757">
    <property type="entry name" value="Lytic_transglycosylase_MltB"/>
</dbReference>
<name>A0ABP8V6S4_9GAMM</name>
<sequence>MKSLLSRGLSLTVKYLSQPLSVAMEHRIRTWLVGSVLVSSSVVMPVQAAGIAGQPEVKLFIDELVREEGFDQQELESLFNQVESQDRIIELMERPAERSLEWWEYRNRFISDLVVQRGVEFWKKNQKTLENAEKTYGVPAYVILGILGVETHYGRFRGGFRVVDALSTLGFNYPRRATYFQGQLKAFLILSREQGFDPLSLTGSYAGAMGIPQFMPSSYREYAVDFDGSGQADIWDSPADAIGSIASYLSRHGWAEGKPVATQAKVKGKQFSDILEDNPKPSMLMSRAKEAGWTAQKDVPSSAKVRGLKLQGKDAPEYWLTLDNFYVITRYNRSNLYAMAVYQLGRQVQSQYQAQLQDQTQDKLQAKADTTP</sequence>
<evidence type="ECO:0000259" key="1">
    <source>
        <dbReference type="Pfam" id="PF13406"/>
    </source>
</evidence>
<dbReference type="InterPro" id="IPR043426">
    <property type="entry name" value="MltB-like"/>
</dbReference>
<dbReference type="EMBL" id="BAABFL010000466">
    <property type="protein sequence ID" value="GAA4651958.1"/>
    <property type="molecule type" value="Genomic_DNA"/>
</dbReference>
<dbReference type="Gene3D" id="1.10.530.10">
    <property type="match status" value="1"/>
</dbReference>
<dbReference type="PANTHER" id="PTHR30163:SF9">
    <property type="entry name" value="MEMBRANE-BOUND LYTIC MUREIN TRANSGLYCOSYLASE B"/>
    <property type="match status" value="1"/>
</dbReference>
<keyword evidence="3" id="KW-1185">Reference proteome</keyword>
<dbReference type="InterPro" id="IPR031304">
    <property type="entry name" value="SLT_2"/>
</dbReference>
<dbReference type="NCBIfam" id="TIGR02282">
    <property type="entry name" value="MltB"/>
    <property type="match status" value="1"/>
</dbReference>
<organism evidence="2 3">
    <name type="scientific">Kistimonas scapharcae</name>
    <dbReference type="NCBI Taxonomy" id="1036133"/>
    <lineage>
        <taxon>Bacteria</taxon>
        <taxon>Pseudomonadati</taxon>
        <taxon>Pseudomonadota</taxon>
        <taxon>Gammaproteobacteria</taxon>
        <taxon>Oceanospirillales</taxon>
        <taxon>Endozoicomonadaceae</taxon>
        <taxon>Kistimonas</taxon>
    </lineage>
</organism>
<protein>
    <submittedName>
        <fullName evidence="2">Lytic murein transglycosylase B</fullName>
    </submittedName>
</protein>
<dbReference type="CDD" id="cd13399">
    <property type="entry name" value="Slt35-like"/>
    <property type="match status" value="1"/>
</dbReference>
<evidence type="ECO:0000313" key="2">
    <source>
        <dbReference type="EMBL" id="GAA4651958.1"/>
    </source>
</evidence>
<dbReference type="Proteomes" id="UP001500604">
    <property type="component" value="Unassembled WGS sequence"/>
</dbReference>